<dbReference type="InterPro" id="IPR007372">
    <property type="entry name" value="Lipid/polyisoprenoid-bd_YceI"/>
</dbReference>
<reference evidence="2" key="1">
    <citation type="journal article" date="2019" name="PLoS Negl. Trop. Dis.">
        <title>Revisiting the worldwide diversity of Leptospira species in the environment.</title>
        <authorList>
            <person name="Vincent A.T."/>
            <person name="Schiettekatte O."/>
            <person name="Bourhy P."/>
            <person name="Veyrier F.J."/>
            <person name="Picardeau M."/>
        </authorList>
    </citation>
    <scope>NUCLEOTIDE SEQUENCE [LARGE SCALE GENOMIC DNA]</scope>
    <source>
        <strain evidence="2">201702476</strain>
    </source>
</reference>
<comment type="caution">
    <text evidence="2">The sequence shown here is derived from an EMBL/GenBank/DDBJ whole genome shotgun (WGS) entry which is preliminary data.</text>
</comment>
<dbReference type="OrthoDB" id="328418at2"/>
<dbReference type="Pfam" id="PF04264">
    <property type="entry name" value="YceI"/>
    <property type="match status" value="1"/>
</dbReference>
<dbReference type="RefSeq" id="WP_135625140.1">
    <property type="nucleotide sequence ID" value="NZ_RQGD01000046.1"/>
</dbReference>
<dbReference type="SUPFAM" id="SSF101874">
    <property type="entry name" value="YceI-like"/>
    <property type="match status" value="1"/>
</dbReference>
<dbReference type="Gene3D" id="2.40.128.110">
    <property type="entry name" value="Lipid/polyisoprenoid-binding, YceI-like"/>
    <property type="match status" value="1"/>
</dbReference>
<protein>
    <submittedName>
        <fullName evidence="2">YceI family protein</fullName>
    </submittedName>
</protein>
<feature type="domain" description="Lipid/polyisoprenoid-binding YceI-like" evidence="1">
    <location>
        <begin position="32"/>
        <end position="183"/>
    </location>
</feature>
<evidence type="ECO:0000313" key="2">
    <source>
        <dbReference type="EMBL" id="TGL56319.1"/>
    </source>
</evidence>
<gene>
    <name evidence="2" type="ORF">EHQ58_16955</name>
</gene>
<sequence>MNQKQKFIGISLVLFLLTNNLFASEILKKEISFFVDHTTKEVTGICNEVITEPVSIQLIGKTYTLKSPFLITVPVSKVSSGDEGRDSHIKEILGFPDFPNVLVKVEAVKFDATAGYTITGKLTIHGKTKEFSSSANLDSTDPNIILVEGKVIAKFSEYELENPSLLFMKAKDNIEIKYLFQIKVK</sequence>
<dbReference type="AlphaFoldDB" id="A0A4R9JU54"/>
<organism evidence="2 3">
    <name type="scientific">Leptospira ognonensis</name>
    <dbReference type="NCBI Taxonomy" id="2484945"/>
    <lineage>
        <taxon>Bacteria</taxon>
        <taxon>Pseudomonadati</taxon>
        <taxon>Spirochaetota</taxon>
        <taxon>Spirochaetia</taxon>
        <taxon>Leptospirales</taxon>
        <taxon>Leptospiraceae</taxon>
        <taxon>Leptospira</taxon>
    </lineage>
</organism>
<dbReference type="EMBL" id="RQGD01000046">
    <property type="protein sequence ID" value="TGL56319.1"/>
    <property type="molecule type" value="Genomic_DNA"/>
</dbReference>
<keyword evidence="3" id="KW-1185">Reference proteome</keyword>
<dbReference type="Proteomes" id="UP000297693">
    <property type="component" value="Unassembled WGS sequence"/>
</dbReference>
<name>A0A4R9JU54_9LEPT</name>
<dbReference type="InterPro" id="IPR036761">
    <property type="entry name" value="TTHA0802/YceI-like_sf"/>
</dbReference>
<dbReference type="SMART" id="SM00867">
    <property type="entry name" value="YceI"/>
    <property type="match status" value="1"/>
</dbReference>
<proteinExistence type="predicted"/>
<accession>A0A4R9JU54</accession>
<evidence type="ECO:0000259" key="1">
    <source>
        <dbReference type="SMART" id="SM00867"/>
    </source>
</evidence>
<evidence type="ECO:0000313" key="3">
    <source>
        <dbReference type="Proteomes" id="UP000297693"/>
    </source>
</evidence>